<organism evidence="3 4">
    <name type="scientific">Salinicola socius</name>
    <dbReference type="NCBI Taxonomy" id="404433"/>
    <lineage>
        <taxon>Bacteria</taxon>
        <taxon>Pseudomonadati</taxon>
        <taxon>Pseudomonadota</taxon>
        <taxon>Gammaproteobacteria</taxon>
        <taxon>Oceanospirillales</taxon>
        <taxon>Halomonadaceae</taxon>
        <taxon>Salinicola</taxon>
    </lineage>
</organism>
<feature type="region of interest" description="Disordered" evidence="2">
    <location>
        <begin position="1"/>
        <end position="45"/>
    </location>
</feature>
<evidence type="ECO:0000313" key="4">
    <source>
        <dbReference type="Proteomes" id="UP000186878"/>
    </source>
</evidence>
<evidence type="ECO:0000256" key="2">
    <source>
        <dbReference type="SAM" id="MobiDB-lite"/>
    </source>
</evidence>
<name>A0A1Q8STP8_9GAMM</name>
<keyword evidence="4" id="KW-1185">Reference proteome</keyword>
<feature type="coiled-coil region" evidence="1">
    <location>
        <begin position="71"/>
        <end position="148"/>
    </location>
</feature>
<keyword evidence="1" id="KW-0175">Coiled coil</keyword>
<dbReference type="STRING" id="404433.BTW07_08220"/>
<comment type="caution">
    <text evidence="3">The sequence shown here is derived from an EMBL/GenBank/DDBJ whole genome shotgun (WGS) entry which is preliminary data.</text>
</comment>
<accession>A0A1Q8STP8</accession>
<reference evidence="3 4" key="1">
    <citation type="submission" date="2016-12" db="EMBL/GenBank/DDBJ databases">
        <title>Draft genome sequences of strains Salinicola socius SMB35, Salinicola sp. MH3R3-1 and Chromohalobacter sp. SMB17 from the Verkhnekamsk potash mining region of Russia.</title>
        <authorList>
            <person name="Mavrodi D.V."/>
            <person name="Olsson B.E."/>
            <person name="Korsakova E.S."/>
            <person name="Pyankova A."/>
            <person name="Mavrodi O.V."/>
            <person name="Plotnikova E.G."/>
        </authorList>
    </citation>
    <scope>NUCLEOTIDE SEQUENCE [LARGE SCALE GENOMIC DNA]</scope>
    <source>
        <strain evidence="3 4">SMB35</strain>
    </source>
</reference>
<dbReference type="RefSeq" id="WP_075569667.1">
    <property type="nucleotide sequence ID" value="NZ_MSDO01000009.1"/>
</dbReference>
<proteinExistence type="predicted"/>
<feature type="compositionally biased region" description="Polar residues" evidence="2">
    <location>
        <begin position="17"/>
        <end position="43"/>
    </location>
</feature>
<evidence type="ECO:0000256" key="1">
    <source>
        <dbReference type="SAM" id="Coils"/>
    </source>
</evidence>
<protein>
    <submittedName>
        <fullName evidence="3">Uncharacterized protein</fullName>
    </submittedName>
</protein>
<dbReference type="AlphaFoldDB" id="A0A1Q8STP8"/>
<dbReference type="Proteomes" id="UP000186878">
    <property type="component" value="Unassembled WGS sequence"/>
</dbReference>
<gene>
    <name evidence="3" type="ORF">BTW07_08220</name>
</gene>
<sequence>MTAARKKADANADTANTVTQEPTRMTTPTENSQETQARTQPTGETAAMTTARHMIAHAKQRTTYLAKRDTLKTLTERLERYRKGAAAAREEAETSDKRWRELLRENHGDVTKEIRQLKRAVGDNRETAEELEAMATELTDEYESRQIEVITARTAYRDARQKAWDIEVETEFDHALAAMSATPEGQRLLSAMRLMQRKSERDVMVDPSYGDGQYGNFPTEERRRVDAEIERRFPRRLVEGLAKQRQAQGVDATTPLDSLEALQPVAELACEQGYDGPRTAMQADFARRRRQIDAAQGTGSEQRRA</sequence>
<dbReference type="OrthoDB" id="6181208at2"/>
<dbReference type="EMBL" id="MSDO01000009">
    <property type="protein sequence ID" value="OLO04768.1"/>
    <property type="molecule type" value="Genomic_DNA"/>
</dbReference>
<evidence type="ECO:0000313" key="3">
    <source>
        <dbReference type="EMBL" id="OLO04768.1"/>
    </source>
</evidence>
<feature type="compositionally biased region" description="Basic and acidic residues" evidence="2">
    <location>
        <begin position="1"/>
        <end position="10"/>
    </location>
</feature>